<keyword evidence="2" id="KW-0472">Membrane</keyword>
<organism evidence="3 4">
    <name type="scientific">Plasmodium cynomolgi (strain B)</name>
    <dbReference type="NCBI Taxonomy" id="1120755"/>
    <lineage>
        <taxon>Eukaryota</taxon>
        <taxon>Sar</taxon>
        <taxon>Alveolata</taxon>
        <taxon>Apicomplexa</taxon>
        <taxon>Aconoidasida</taxon>
        <taxon>Haemosporida</taxon>
        <taxon>Plasmodiidae</taxon>
        <taxon>Plasmodium</taxon>
        <taxon>Plasmodium (Plasmodium)</taxon>
    </lineage>
</organism>
<evidence type="ECO:0000256" key="2">
    <source>
        <dbReference type="SAM" id="Phobius"/>
    </source>
</evidence>
<dbReference type="EMBL" id="DF157098">
    <property type="protein sequence ID" value="GAB65591.1"/>
    <property type="molecule type" value="Genomic_DNA"/>
</dbReference>
<dbReference type="OMA" id="EMYDESA"/>
<dbReference type="AlphaFoldDB" id="K6UCX1"/>
<feature type="compositionally biased region" description="Acidic residues" evidence="1">
    <location>
        <begin position="54"/>
        <end position="75"/>
    </location>
</feature>
<evidence type="ECO:0008006" key="5">
    <source>
        <dbReference type="Google" id="ProtNLM"/>
    </source>
</evidence>
<accession>K6UCX1</accession>
<sequence length="230" mass="26355">FIPLGESLGKRGFLDKSLNGRVGRSLFQRQYIADMYYNPLTPADVQYYEDDFEDDNDEEMDDESATEDGVDDTNSDVDSITNTEKESVYEKLYTSTSNNMFLKKYKELKLGEIKDMDSDRSVISKAMNFIKKLNIHVELELLDILSGSNYHNPFTIRIKSNRIKFLNAMYKCKVFSPVIIGALLTLSLLFIHSKLAFIAWGATILFIVYLLAKVWKCENIILQAKGNPKL</sequence>
<dbReference type="VEuPathDB" id="PlasmoDB:PCYB_063230"/>
<keyword evidence="4" id="KW-1185">Reference proteome</keyword>
<protein>
    <recommendedName>
        <fullName evidence="5">Pv-fam-d protein</fullName>
    </recommendedName>
</protein>
<feature type="non-terminal residue" evidence="3">
    <location>
        <position position="1"/>
    </location>
</feature>
<reference evidence="3 4" key="1">
    <citation type="journal article" date="2012" name="Nat. Genet.">
        <title>Plasmodium cynomolgi genome sequences provide insight into Plasmodium vivax and the monkey malaria clade.</title>
        <authorList>
            <person name="Tachibana S."/>
            <person name="Sullivan S.A."/>
            <person name="Kawai S."/>
            <person name="Nakamura S."/>
            <person name="Kim H.R."/>
            <person name="Goto N."/>
            <person name="Arisue N."/>
            <person name="Palacpac N.M.Q."/>
            <person name="Honma H."/>
            <person name="Yagi M."/>
            <person name="Tougan T."/>
            <person name="Katakai Y."/>
            <person name="Kaneko O."/>
            <person name="Mita T."/>
            <person name="Kita K."/>
            <person name="Yasutomi Y."/>
            <person name="Sutton P.L."/>
            <person name="Shakhbatyan R."/>
            <person name="Horii T."/>
            <person name="Yasunaga T."/>
            <person name="Barnwell J.W."/>
            <person name="Escalante A.A."/>
            <person name="Carlton J.M."/>
            <person name="Tanabe K."/>
        </authorList>
    </citation>
    <scope>NUCLEOTIDE SEQUENCE [LARGE SCALE GENOMIC DNA]</scope>
    <source>
        <strain evidence="3 4">B</strain>
    </source>
</reference>
<dbReference type="RefSeq" id="XP_004221538.1">
    <property type="nucleotide sequence ID" value="XM_004221490.1"/>
</dbReference>
<gene>
    <name evidence="3" type="ORF">PCYB_063230</name>
</gene>
<feature type="transmembrane region" description="Helical" evidence="2">
    <location>
        <begin position="197"/>
        <end position="215"/>
    </location>
</feature>
<dbReference type="GeneID" id="14691833"/>
<feature type="transmembrane region" description="Helical" evidence="2">
    <location>
        <begin position="174"/>
        <end position="191"/>
    </location>
</feature>
<dbReference type="Proteomes" id="UP000006319">
    <property type="component" value="Chromosome 6"/>
</dbReference>
<keyword evidence="2" id="KW-1133">Transmembrane helix</keyword>
<keyword evidence="2" id="KW-0812">Transmembrane</keyword>
<dbReference type="KEGG" id="pcy:PCYB_063230"/>
<proteinExistence type="predicted"/>
<feature type="region of interest" description="Disordered" evidence="1">
    <location>
        <begin position="54"/>
        <end position="78"/>
    </location>
</feature>
<evidence type="ECO:0000313" key="3">
    <source>
        <dbReference type="EMBL" id="GAB65591.1"/>
    </source>
</evidence>
<evidence type="ECO:0000256" key="1">
    <source>
        <dbReference type="SAM" id="MobiDB-lite"/>
    </source>
</evidence>
<name>K6UCX1_PLACD</name>
<evidence type="ECO:0000313" key="4">
    <source>
        <dbReference type="Proteomes" id="UP000006319"/>
    </source>
</evidence>
<dbReference type="OrthoDB" id="384611at2759"/>